<feature type="compositionally biased region" description="Basic and acidic residues" evidence="1">
    <location>
        <begin position="1"/>
        <end position="11"/>
    </location>
</feature>
<dbReference type="Proteomes" id="UP001144352">
    <property type="component" value="Unassembled WGS sequence"/>
</dbReference>
<protein>
    <recommendedName>
        <fullName evidence="2">Resolvase/invertase-type recombinase catalytic domain-containing protein</fullName>
    </recommendedName>
</protein>
<gene>
    <name evidence="3" type="ORF">GHYDROH2_10560</name>
</gene>
<proteinExistence type="predicted"/>
<dbReference type="RefSeq" id="WP_343213595.1">
    <property type="nucleotide sequence ID" value="NZ_BSDS01000001.1"/>
</dbReference>
<dbReference type="InterPro" id="IPR009057">
    <property type="entry name" value="Homeodomain-like_sf"/>
</dbReference>
<evidence type="ECO:0000313" key="3">
    <source>
        <dbReference type="EMBL" id="GLI37555.1"/>
    </source>
</evidence>
<evidence type="ECO:0000313" key="4">
    <source>
        <dbReference type="Proteomes" id="UP001144352"/>
    </source>
</evidence>
<dbReference type="SUPFAM" id="SSF46689">
    <property type="entry name" value="Homeodomain-like"/>
    <property type="match status" value="1"/>
</dbReference>
<name>A0A9W6FZ82_9BACT</name>
<dbReference type="GO" id="GO:0003677">
    <property type="term" value="F:DNA binding"/>
    <property type="evidence" value="ECO:0007669"/>
    <property type="project" value="InterPro"/>
</dbReference>
<reference evidence="3" key="1">
    <citation type="submission" date="2022-12" db="EMBL/GenBank/DDBJ databases">
        <title>Reference genome sequencing for broad-spectrum identification of bacterial and archaeal isolates by mass spectrometry.</title>
        <authorList>
            <person name="Sekiguchi Y."/>
            <person name="Tourlousse D.M."/>
        </authorList>
    </citation>
    <scope>NUCLEOTIDE SEQUENCE</scope>
    <source>
        <strain evidence="3">H2</strain>
    </source>
</reference>
<feature type="domain" description="Resolvase/invertase-type recombinase catalytic" evidence="2">
    <location>
        <begin position="1"/>
        <end position="21"/>
    </location>
</feature>
<dbReference type="InterPro" id="IPR006119">
    <property type="entry name" value="Resolv_N"/>
</dbReference>
<dbReference type="AlphaFoldDB" id="A0A9W6FZ82"/>
<dbReference type="PROSITE" id="PS51736">
    <property type="entry name" value="RECOMBINASES_3"/>
    <property type="match status" value="1"/>
</dbReference>
<sequence length="91" mass="10122">MERELKAERAAAGRVAARARGRTGGRPRTSFDKLEKARILYEDGCSAADACKTLGIGRRTFFRHLAEMTQAEFEAKQADAANSRITENEDF</sequence>
<evidence type="ECO:0000259" key="2">
    <source>
        <dbReference type="PROSITE" id="PS51736"/>
    </source>
</evidence>
<keyword evidence="4" id="KW-1185">Reference proteome</keyword>
<dbReference type="Pfam" id="PF02796">
    <property type="entry name" value="HTH_7"/>
    <property type="match status" value="1"/>
</dbReference>
<dbReference type="EMBL" id="BSDS01000001">
    <property type="protein sequence ID" value="GLI37555.1"/>
    <property type="molecule type" value="Genomic_DNA"/>
</dbReference>
<comment type="caution">
    <text evidence="3">The sequence shown here is derived from an EMBL/GenBank/DDBJ whole genome shotgun (WGS) entry which is preliminary data.</text>
</comment>
<organism evidence="3 4">
    <name type="scientific">Geobacter hydrogenophilus</name>
    <dbReference type="NCBI Taxonomy" id="40983"/>
    <lineage>
        <taxon>Bacteria</taxon>
        <taxon>Pseudomonadati</taxon>
        <taxon>Thermodesulfobacteriota</taxon>
        <taxon>Desulfuromonadia</taxon>
        <taxon>Geobacterales</taxon>
        <taxon>Geobacteraceae</taxon>
        <taxon>Geobacter</taxon>
    </lineage>
</organism>
<evidence type="ECO:0000256" key="1">
    <source>
        <dbReference type="SAM" id="MobiDB-lite"/>
    </source>
</evidence>
<accession>A0A9W6FZ82</accession>
<dbReference type="GO" id="GO:0000150">
    <property type="term" value="F:DNA strand exchange activity"/>
    <property type="evidence" value="ECO:0007669"/>
    <property type="project" value="InterPro"/>
</dbReference>
<feature type="region of interest" description="Disordered" evidence="1">
    <location>
        <begin position="1"/>
        <end position="29"/>
    </location>
</feature>
<dbReference type="InterPro" id="IPR006120">
    <property type="entry name" value="Resolvase_HTH_dom"/>
</dbReference>